<feature type="compositionally biased region" description="Low complexity" evidence="1">
    <location>
        <begin position="26"/>
        <end position="38"/>
    </location>
</feature>
<evidence type="ECO:0000313" key="2">
    <source>
        <dbReference type="EMBL" id="KDQ52275.1"/>
    </source>
</evidence>
<reference evidence="3" key="1">
    <citation type="journal article" date="2014" name="Proc. Natl. Acad. Sci. U.S.A.">
        <title>Extensive sampling of basidiomycete genomes demonstrates inadequacy of the white-rot/brown-rot paradigm for wood decay fungi.</title>
        <authorList>
            <person name="Riley R."/>
            <person name="Salamov A.A."/>
            <person name="Brown D.W."/>
            <person name="Nagy L.G."/>
            <person name="Floudas D."/>
            <person name="Held B.W."/>
            <person name="Levasseur A."/>
            <person name="Lombard V."/>
            <person name="Morin E."/>
            <person name="Otillar R."/>
            <person name="Lindquist E.A."/>
            <person name="Sun H."/>
            <person name="LaButti K.M."/>
            <person name="Schmutz J."/>
            <person name="Jabbour D."/>
            <person name="Luo H."/>
            <person name="Baker S.E."/>
            <person name="Pisabarro A.G."/>
            <person name="Walton J.D."/>
            <person name="Blanchette R.A."/>
            <person name="Henrissat B."/>
            <person name="Martin F."/>
            <person name="Cullen D."/>
            <person name="Hibbett D.S."/>
            <person name="Grigoriev I.V."/>
        </authorList>
    </citation>
    <scope>NUCLEOTIDE SEQUENCE [LARGE SCALE GENOMIC DNA]</scope>
    <source>
        <strain evidence="3">MUCL 33604</strain>
    </source>
</reference>
<gene>
    <name evidence="2" type="ORF">JAAARDRAFT_487146</name>
</gene>
<proteinExistence type="predicted"/>
<dbReference type="AlphaFoldDB" id="A0A067PEJ7"/>
<evidence type="ECO:0000313" key="3">
    <source>
        <dbReference type="Proteomes" id="UP000027265"/>
    </source>
</evidence>
<feature type="compositionally biased region" description="Polar residues" evidence="1">
    <location>
        <begin position="48"/>
        <end position="58"/>
    </location>
</feature>
<dbReference type="EMBL" id="KL197741">
    <property type="protein sequence ID" value="KDQ52275.1"/>
    <property type="molecule type" value="Genomic_DNA"/>
</dbReference>
<dbReference type="InParanoid" id="A0A067PEJ7"/>
<name>A0A067PEJ7_9AGAM</name>
<feature type="region of interest" description="Disordered" evidence="1">
    <location>
        <begin position="1"/>
        <end position="64"/>
    </location>
</feature>
<dbReference type="HOGENOM" id="CLU_1428197_0_0_1"/>
<organism evidence="2 3">
    <name type="scientific">Jaapia argillacea MUCL 33604</name>
    <dbReference type="NCBI Taxonomy" id="933084"/>
    <lineage>
        <taxon>Eukaryota</taxon>
        <taxon>Fungi</taxon>
        <taxon>Dikarya</taxon>
        <taxon>Basidiomycota</taxon>
        <taxon>Agaricomycotina</taxon>
        <taxon>Agaricomycetes</taxon>
        <taxon>Agaricomycetidae</taxon>
        <taxon>Jaapiales</taxon>
        <taxon>Jaapiaceae</taxon>
        <taxon>Jaapia</taxon>
    </lineage>
</organism>
<sequence length="190" mass="21125">MMRSGRLMSRRHFEPLSGLSPPKLQFSSPSKPSGFSSPNNRSFDPKTELSTSTNSLVQPLSPPTLTEPISAPRFHIQIVCPPTVPNRTTSRWCIALQVALSCLLMAANLTEVHTSRCTNPPGSDRPNAEFRTVEHDSHPPRLATNSLLVTIHLGLSSFPSSRQRNYTLPDLLLTSKGPRINQRYPIFHTF</sequence>
<evidence type="ECO:0000256" key="1">
    <source>
        <dbReference type="SAM" id="MobiDB-lite"/>
    </source>
</evidence>
<protein>
    <submittedName>
        <fullName evidence="2">Uncharacterized protein</fullName>
    </submittedName>
</protein>
<keyword evidence="3" id="KW-1185">Reference proteome</keyword>
<dbReference type="Proteomes" id="UP000027265">
    <property type="component" value="Unassembled WGS sequence"/>
</dbReference>
<accession>A0A067PEJ7</accession>